<dbReference type="PROSITE" id="PS51257">
    <property type="entry name" value="PROKAR_LIPOPROTEIN"/>
    <property type="match status" value="1"/>
</dbReference>
<dbReference type="AlphaFoldDB" id="A0A841Q832"/>
<dbReference type="RefSeq" id="WP_260400955.1">
    <property type="nucleotide sequence ID" value="NZ_CADDWK010000010.1"/>
</dbReference>
<protein>
    <submittedName>
        <fullName evidence="1">Uncharacterized protein</fullName>
    </submittedName>
</protein>
<sequence>MQFLHRIILGYYSTIIGSCIDETMKVKLIRKIEYHQSKLSV</sequence>
<reference evidence="1 2" key="1">
    <citation type="submission" date="2020-08" db="EMBL/GenBank/DDBJ databases">
        <title>Genomic Encyclopedia of Type Strains, Phase IV (KMG-IV): sequencing the most valuable type-strain genomes for metagenomic binning, comparative biology and taxonomic classification.</title>
        <authorList>
            <person name="Goeker M."/>
        </authorList>
    </citation>
    <scope>NUCLEOTIDE SEQUENCE [LARGE SCALE GENOMIC DNA]</scope>
    <source>
        <strain evidence="1 2">DSM 19612</strain>
    </source>
</reference>
<dbReference type="EMBL" id="JACHGH010000010">
    <property type="protein sequence ID" value="MBB6454556.1"/>
    <property type="molecule type" value="Genomic_DNA"/>
</dbReference>
<name>A0A841Q832_9BACI</name>
<evidence type="ECO:0000313" key="2">
    <source>
        <dbReference type="Proteomes" id="UP000581688"/>
    </source>
</evidence>
<keyword evidence="2" id="KW-1185">Reference proteome</keyword>
<evidence type="ECO:0000313" key="1">
    <source>
        <dbReference type="EMBL" id="MBB6454556.1"/>
    </source>
</evidence>
<dbReference type="Proteomes" id="UP000581688">
    <property type="component" value="Unassembled WGS sequence"/>
</dbReference>
<organism evidence="1 2">
    <name type="scientific">Salirhabdus euzebyi</name>
    <dbReference type="NCBI Taxonomy" id="394506"/>
    <lineage>
        <taxon>Bacteria</taxon>
        <taxon>Bacillati</taxon>
        <taxon>Bacillota</taxon>
        <taxon>Bacilli</taxon>
        <taxon>Bacillales</taxon>
        <taxon>Bacillaceae</taxon>
        <taxon>Salirhabdus</taxon>
    </lineage>
</organism>
<comment type="caution">
    <text evidence="1">The sequence shown here is derived from an EMBL/GenBank/DDBJ whole genome shotgun (WGS) entry which is preliminary data.</text>
</comment>
<accession>A0A841Q832</accession>
<proteinExistence type="predicted"/>
<gene>
    <name evidence="1" type="ORF">HNQ94_003045</name>
</gene>